<evidence type="ECO:0000313" key="1">
    <source>
        <dbReference type="EMBL" id="EQD41384.1"/>
    </source>
</evidence>
<reference evidence="1" key="1">
    <citation type="submission" date="2013-08" db="EMBL/GenBank/DDBJ databases">
        <authorList>
            <person name="Mendez C."/>
            <person name="Richter M."/>
            <person name="Ferrer M."/>
            <person name="Sanchez J."/>
        </authorList>
    </citation>
    <scope>NUCLEOTIDE SEQUENCE</scope>
</reference>
<dbReference type="EMBL" id="AUZZ01007704">
    <property type="protein sequence ID" value="EQD41384.1"/>
    <property type="molecule type" value="Genomic_DNA"/>
</dbReference>
<name>T1AKT6_9ZZZZ</name>
<comment type="caution">
    <text evidence="1">The sequence shown here is derived from an EMBL/GenBank/DDBJ whole genome shotgun (WGS) entry which is preliminary data.</text>
</comment>
<organism evidence="1">
    <name type="scientific">mine drainage metagenome</name>
    <dbReference type="NCBI Taxonomy" id="410659"/>
    <lineage>
        <taxon>unclassified sequences</taxon>
        <taxon>metagenomes</taxon>
        <taxon>ecological metagenomes</taxon>
    </lineage>
</organism>
<reference evidence="1" key="2">
    <citation type="journal article" date="2014" name="ISME J.">
        <title>Microbial stratification in low pH oxic and suboxic macroscopic growths along an acid mine drainage.</title>
        <authorList>
            <person name="Mendez-Garcia C."/>
            <person name="Mesa V."/>
            <person name="Sprenger R.R."/>
            <person name="Richter M."/>
            <person name="Diez M.S."/>
            <person name="Solano J."/>
            <person name="Bargiela R."/>
            <person name="Golyshina O.V."/>
            <person name="Manteca A."/>
            <person name="Ramos J.L."/>
            <person name="Gallego J.R."/>
            <person name="Llorente I."/>
            <person name="Martins Dos Santos V.A."/>
            <person name="Jensen O.N."/>
            <person name="Pelaez A.I."/>
            <person name="Sanchez J."/>
            <person name="Ferrer M."/>
        </authorList>
    </citation>
    <scope>NUCLEOTIDE SEQUENCE</scope>
</reference>
<proteinExistence type="predicted"/>
<accession>T1AKT6</accession>
<gene>
    <name evidence="1" type="ORF">B2A_10703</name>
</gene>
<dbReference type="AlphaFoldDB" id="T1AKT6"/>
<protein>
    <submittedName>
        <fullName evidence="1">Uncharacterized protein</fullName>
    </submittedName>
</protein>
<dbReference type="Pfam" id="PF19020">
    <property type="entry name" value="Ta1207"/>
    <property type="match status" value="1"/>
</dbReference>
<dbReference type="InterPro" id="IPR043958">
    <property type="entry name" value="Ta1207"/>
</dbReference>
<sequence>MHATFMLYRDVDGKLDMTISISAEQKNPLISMINRDYQTVPLNLDAFGGHSYIDLFLGSGGGRQIESIAASYPVIRIDDVRIVRMDLEEVQVVSAVVRDLLSIDSVCPSGFYLEGNRINLDFRFHHSELRKVSDIVGKIVSLENHVQITDLGTGRGGIASINRINERVKLSVISYEVALTPSDAQGSTENFMFDAKYSTFDDKEIEAIVLYDSSEKERKFGRPISAEDGVYMSKINSDFATAVWNSCNEKHIPRGSVLAKITRDKLNIHTFLPTSLANQYIELLYGIASRKNVDDFILTGSRVYNESIWDSI</sequence>